<organism evidence="5 6">
    <name type="scientific">Zophobas morio</name>
    <dbReference type="NCBI Taxonomy" id="2755281"/>
    <lineage>
        <taxon>Eukaryota</taxon>
        <taxon>Metazoa</taxon>
        <taxon>Ecdysozoa</taxon>
        <taxon>Arthropoda</taxon>
        <taxon>Hexapoda</taxon>
        <taxon>Insecta</taxon>
        <taxon>Pterygota</taxon>
        <taxon>Neoptera</taxon>
        <taxon>Endopterygota</taxon>
        <taxon>Coleoptera</taxon>
        <taxon>Polyphaga</taxon>
        <taxon>Cucujiformia</taxon>
        <taxon>Tenebrionidae</taxon>
        <taxon>Zophobas</taxon>
    </lineage>
</organism>
<dbReference type="Pfam" id="PF13855">
    <property type="entry name" value="LRR_8"/>
    <property type="match status" value="4"/>
</dbReference>
<dbReference type="Proteomes" id="UP001168821">
    <property type="component" value="Unassembled WGS sequence"/>
</dbReference>
<dbReference type="SMART" id="SM00369">
    <property type="entry name" value="LRR_TYP"/>
    <property type="match status" value="11"/>
</dbReference>
<keyword evidence="2 4" id="KW-0732">Signal</keyword>
<keyword evidence="6" id="KW-1185">Reference proteome</keyword>
<dbReference type="PANTHER" id="PTHR24373:SF275">
    <property type="entry name" value="TIR DOMAIN-CONTAINING PROTEIN"/>
    <property type="match status" value="1"/>
</dbReference>
<evidence type="ECO:0000256" key="4">
    <source>
        <dbReference type="SAM" id="SignalP"/>
    </source>
</evidence>
<evidence type="ECO:0000256" key="2">
    <source>
        <dbReference type="ARBA" id="ARBA00022729"/>
    </source>
</evidence>
<dbReference type="Gene3D" id="3.80.10.10">
    <property type="entry name" value="Ribonuclease Inhibitor"/>
    <property type="match status" value="3"/>
</dbReference>
<comment type="caution">
    <text evidence="5">The sequence shown here is derived from an EMBL/GenBank/DDBJ whole genome shotgun (WGS) entry which is preliminary data.</text>
</comment>
<feature type="signal peptide" evidence="4">
    <location>
        <begin position="1"/>
        <end position="20"/>
    </location>
</feature>
<dbReference type="AlphaFoldDB" id="A0AA38IN37"/>
<dbReference type="InterPro" id="IPR001611">
    <property type="entry name" value="Leu-rich_rpt"/>
</dbReference>
<reference evidence="5" key="1">
    <citation type="journal article" date="2023" name="G3 (Bethesda)">
        <title>Whole genome assemblies of Zophobas morio and Tenebrio molitor.</title>
        <authorList>
            <person name="Kaur S."/>
            <person name="Stinson S.A."/>
            <person name="diCenzo G.C."/>
        </authorList>
    </citation>
    <scope>NUCLEOTIDE SEQUENCE</scope>
    <source>
        <strain evidence="5">QUZm001</strain>
    </source>
</reference>
<dbReference type="EMBL" id="JALNTZ010000004">
    <property type="protein sequence ID" value="KAJ3656921.1"/>
    <property type="molecule type" value="Genomic_DNA"/>
</dbReference>
<evidence type="ECO:0000313" key="6">
    <source>
        <dbReference type="Proteomes" id="UP001168821"/>
    </source>
</evidence>
<dbReference type="SUPFAM" id="SSF52058">
    <property type="entry name" value="L domain-like"/>
    <property type="match status" value="1"/>
</dbReference>
<name>A0AA38IN37_9CUCU</name>
<proteinExistence type="predicted"/>
<dbReference type="PANTHER" id="PTHR24373">
    <property type="entry name" value="SLIT RELATED LEUCINE-RICH REPEAT NEURONAL PROTEIN"/>
    <property type="match status" value="1"/>
</dbReference>
<feature type="chain" id="PRO_5041212390" evidence="4">
    <location>
        <begin position="21"/>
        <end position="441"/>
    </location>
</feature>
<evidence type="ECO:0000313" key="5">
    <source>
        <dbReference type="EMBL" id="KAJ3656921.1"/>
    </source>
</evidence>
<dbReference type="InterPro" id="IPR050328">
    <property type="entry name" value="Dev_Immune_Receptor"/>
</dbReference>
<evidence type="ECO:0000256" key="1">
    <source>
        <dbReference type="ARBA" id="ARBA00022614"/>
    </source>
</evidence>
<dbReference type="InterPro" id="IPR003591">
    <property type="entry name" value="Leu-rich_rpt_typical-subtyp"/>
</dbReference>
<accession>A0AA38IN37</accession>
<dbReference type="InterPro" id="IPR032675">
    <property type="entry name" value="LRR_dom_sf"/>
</dbReference>
<keyword evidence="3" id="KW-0677">Repeat</keyword>
<sequence>MRSSLVNLLLCTFLLKVSNTEKITFENVTVRWYVGKEKQETVYTSDNLKKIIPIEEEKVLVWIDGSIPILYEKSVSDIPNLNLLSLSGVGMEEIKPGAFGNLPLLEALFLDSNNLTEIKTDTFVDLNVSYIDLPSNSIVLLQPGAFKNFKAVRVELDNNKLAELPSGVFENCTLGSLSLSDNLLHTIAPSALSTIALTRLSLFGNKLEEIQPEVFDMQELIALDLDVNLVKLLRPGDLRNLPKLKILRLARNELKEIPEGVFNNTKLTRLDLNGNKIAKIARKAFDDMPDLVALYINSNNLTQWDNNWLRGAKSLAHISVNFNEIMEIPDEAFKNYPRMTSIGLQGNKIRKISAKAFDKLEHVDFYLNLASNDIDSWSPDLLGNVNVVLLGLNGNKLQCIEGDLKTVFKNVEVTNLRNNPWNEECVNKIEEFIQTPEELVD</sequence>
<gene>
    <name evidence="5" type="ORF">Zmor_015966</name>
</gene>
<protein>
    <submittedName>
        <fullName evidence="5">Uncharacterized protein</fullName>
    </submittedName>
</protein>
<keyword evidence="1" id="KW-0433">Leucine-rich repeat</keyword>
<evidence type="ECO:0000256" key="3">
    <source>
        <dbReference type="ARBA" id="ARBA00022737"/>
    </source>
</evidence>